<dbReference type="InterPro" id="IPR045584">
    <property type="entry name" value="Pilin-like"/>
</dbReference>
<dbReference type="InterPro" id="IPR022346">
    <property type="entry name" value="T2SS_GspH"/>
</dbReference>
<dbReference type="Proteomes" id="UP000192505">
    <property type="component" value="Unassembled WGS sequence"/>
</dbReference>
<reference evidence="13 14" key="1">
    <citation type="submission" date="2017-01" db="EMBL/GenBank/DDBJ databases">
        <title>Novel large sulfur bacteria in the metagenomes of groundwater-fed chemosynthetic microbial mats in the Lake Huron basin.</title>
        <authorList>
            <person name="Sharrar A.M."/>
            <person name="Flood B.E."/>
            <person name="Bailey J.V."/>
            <person name="Jones D.S."/>
            <person name="Biddanda B."/>
            <person name="Ruberg S.A."/>
            <person name="Marcus D.N."/>
            <person name="Dick G.J."/>
        </authorList>
    </citation>
    <scope>NUCLEOTIDE SEQUENCE [LARGE SCALE GENOMIC DNA]</scope>
    <source>
        <strain evidence="13">A7</strain>
    </source>
</reference>
<evidence type="ECO:0000256" key="7">
    <source>
        <dbReference type="ARBA" id="ARBA00022989"/>
    </source>
</evidence>
<dbReference type="AlphaFoldDB" id="A0A1W9KWY3"/>
<evidence type="ECO:0000256" key="8">
    <source>
        <dbReference type="ARBA" id="ARBA00023136"/>
    </source>
</evidence>
<evidence type="ECO:0000256" key="10">
    <source>
        <dbReference type="ARBA" id="ARBA00030775"/>
    </source>
</evidence>
<accession>A0A1W9KWY3</accession>
<dbReference type="SUPFAM" id="SSF54523">
    <property type="entry name" value="Pili subunits"/>
    <property type="match status" value="1"/>
</dbReference>
<name>A0A1W9KWY3_9BURK</name>
<keyword evidence="4" id="KW-0488">Methylation</keyword>
<sequence length="191" mass="20619">MDKSNHSSGFTLIELLIAIVILAILMALALPSMRDFIVANRLTSDVNSFVGLVNYARSEAITRNQRVIICPKTSASSGSTCSSSLSWNEFEIEAFVDADGTNDWSTNDVHLKTLPAIDATGLQTILTQPTGSTNKVIFGSAGFSQNALRFNIHTVKSGDTAYEEKYGRSICVSKPGRVRVVPYSATTCTAF</sequence>
<dbReference type="InterPro" id="IPR012902">
    <property type="entry name" value="N_methyl_site"/>
</dbReference>
<evidence type="ECO:0000259" key="12">
    <source>
        <dbReference type="Pfam" id="PF12019"/>
    </source>
</evidence>
<evidence type="ECO:0000313" key="14">
    <source>
        <dbReference type="Proteomes" id="UP000192505"/>
    </source>
</evidence>
<evidence type="ECO:0000256" key="11">
    <source>
        <dbReference type="SAM" id="Phobius"/>
    </source>
</evidence>
<evidence type="ECO:0000256" key="3">
    <source>
        <dbReference type="ARBA" id="ARBA00022475"/>
    </source>
</evidence>
<dbReference type="Gene3D" id="3.55.40.10">
    <property type="entry name" value="minor pseudopilin epsh domain"/>
    <property type="match status" value="1"/>
</dbReference>
<evidence type="ECO:0000256" key="1">
    <source>
        <dbReference type="ARBA" id="ARBA00004377"/>
    </source>
</evidence>
<evidence type="ECO:0000256" key="2">
    <source>
        <dbReference type="ARBA" id="ARBA00021549"/>
    </source>
</evidence>
<dbReference type="Pfam" id="PF12019">
    <property type="entry name" value="GspH"/>
    <property type="match status" value="1"/>
</dbReference>
<keyword evidence="6 11" id="KW-0812">Transmembrane</keyword>
<evidence type="ECO:0000256" key="9">
    <source>
        <dbReference type="ARBA" id="ARBA00025772"/>
    </source>
</evidence>
<evidence type="ECO:0000313" key="13">
    <source>
        <dbReference type="EMBL" id="OQW89101.1"/>
    </source>
</evidence>
<organism evidence="13 14">
    <name type="scientific">Rhodoferax ferrireducens</name>
    <dbReference type="NCBI Taxonomy" id="192843"/>
    <lineage>
        <taxon>Bacteria</taxon>
        <taxon>Pseudomonadati</taxon>
        <taxon>Pseudomonadota</taxon>
        <taxon>Betaproteobacteria</taxon>
        <taxon>Burkholderiales</taxon>
        <taxon>Comamonadaceae</taxon>
        <taxon>Rhodoferax</taxon>
    </lineage>
</organism>
<dbReference type="NCBIfam" id="TIGR02532">
    <property type="entry name" value="IV_pilin_GFxxxE"/>
    <property type="match status" value="1"/>
</dbReference>
<dbReference type="Pfam" id="PF07963">
    <property type="entry name" value="N_methyl"/>
    <property type="match status" value="1"/>
</dbReference>
<feature type="transmembrane region" description="Helical" evidence="11">
    <location>
        <begin position="12"/>
        <end position="31"/>
    </location>
</feature>
<comment type="subcellular location">
    <subcellularLocation>
        <location evidence="1">Cell inner membrane</location>
        <topology evidence="1">Single-pass membrane protein</topology>
    </subcellularLocation>
</comment>
<dbReference type="GO" id="GO:0015628">
    <property type="term" value="P:protein secretion by the type II secretion system"/>
    <property type="evidence" value="ECO:0007669"/>
    <property type="project" value="InterPro"/>
</dbReference>
<comment type="similarity">
    <text evidence="9">Belongs to the GSP H family.</text>
</comment>
<proteinExistence type="inferred from homology"/>
<dbReference type="PROSITE" id="PS00409">
    <property type="entry name" value="PROKAR_NTER_METHYL"/>
    <property type="match status" value="1"/>
</dbReference>
<protein>
    <recommendedName>
        <fullName evidence="2">Type II secretion system protein H</fullName>
    </recommendedName>
    <alternativeName>
        <fullName evidence="10">General secretion pathway protein H</fullName>
    </alternativeName>
</protein>
<keyword evidence="7 11" id="KW-1133">Transmembrane helix</keyword>
<keyword evidence="5" id="KW-0997">Cell inner membrane</keyword>
<evidence type="ECO:0000256" key="6">
    <source>
        <dbReference type="ARBA" id="ARBA00022692"/>
    </source>
</evidence>
<evidence type="ECO:0000256" key="5">
    <source>
        <dbReference type="ARBA" id="ARBA00022519"/>
    </source>
</evidence>
<keyword evidence="8 11" id="KW-0472">Membrane</keyword>
<dbReference type="GO" id="GO:0015627">
    <property type="term" value="C:type II protein secretion system complex"/>
    <property type="evidence" value="ECO:0007669"/>
    <property type="project" value="InterPro"/>
</dbReference>
<comment type="caution">
    <text evidence="13">The sequence shown here is derived from an EMBL/GenBank/DDBJ whole genome shotgun (WGS) entry which is preliminary data.</text>
</comment>
<feature type="domain" description="General secretion pathway GspH" evidence="12">
    <location>
        <begin position="46"/>
        <end position="174"/>
    </location>
</feature>
<dbReference type="GO" id="GO:0005886">
    <property type="term" value="C:plasma membrane"/>
    <property type="evidence" value="ECO:0007669"/>
    <property type="project" value="UniProtKB-SubCell"/>
</dbReference>
<keyword evidence="3" id="KW-1003">Cell membrane</keyword>
<gene>
    <name evidence="13" type="ORF">BWK72_03805</name>
</gene>
<evidence type="ECO:0000256" key="4">
    <source>
        <dbReference type="ARBA" id="ARBA00022481"/>
    </source>
</evidence>
<dbReference type="EMBL" id="MTEI01000002">
    <property type="protein sequence ID" value="OQW89101.1"/>
    <property type="molecule type" value="Genomic_DNA"/>
</dbReference>